<evidence type="ECO:0008006" key="3">
    <source>
        <dbReference type="Google" id="ProtNLM"/>
    </source>
</evidence>
<gene>
    <name evidence="1" type="ORF">ASU35_15435</name>
</gene>
<dbReference type="Proteomes" id="UP000054874">
    <property type="component" value="Unassembled WGS sequence"/>
</dbReference>
<organism evidence="1 2">
    <name type="scientific">Acetivibrio ethanolgignens</name>
    <dbReference type="NCBI Taxonomy" id="290052"/>
    <lineage>
        <taxon>Bacteria</taxon>
        <taxon>Bacillati</taxon>
        <taxon>Bacillota</taxon>
        <taxon>Clostridia</taxon>
        <taxon>Eubacteriales</taxon>
        <taxon>Oscillospiraceae</taxon>
        <taxon>Acetivibrio</taxon>
    </lineage>
</organism>
<keyword evidence="2" id="KW-1185">Reference proteome</keyword>
<reference evidence="1 2" key="1">
    <citation type="submission" date="2015-11" db="EMBL/GenBank/DDBJ databases">
        <title>Butyribacter intestini gen. nov., sp. nov., a butyric acid-producing bacterium of the family Lachnospiraceae isolated from the human faeces.</title>
        <authorList>
            <person name="Zou Y."/>
            <person name="Xue W."/>
            <person name="Luo G."/>
            <person name="Lv M."/>
        </authorList>
    </citation>
    <scope>NUCLEOTIDE SEQUENCE [LARGE SCALE GENOMIC DNA]</scope>
    <source>
        <strain evidence="1 2">ACET-33324</strain>
    </source>
</reference>
<comment type="caution">
    <text evidence="1">The sequence shown here is derived from an EMBL/GenBank/DDBJ whole genome shotgun (WGS) entry which is preliminary data.</text>
</comment>
<sequence>MQIVAYRTSDDMDVKFLDKDGYVFHHTTYSNFKTGQIKNPYDRCIFGIGYLGEGDAQQKTQVGYCWRGMLERCYCDRMKKIHPAYYGISTVCEEWLNFQVFAKWYNENVYQIGAERMHLDKDILFEGNKVYSPETCIIVPQSINELFHTSGRKVKDSDLPHTIKRAANGRYSVTYKGKSLGVRDTVEECTELYLEAKRNHIREKVEEMNGEMPERVQKILLAW</sequence>
<protein>
    <recommendedName>
        <fullName evidence="3">AP2 domain-containing protein</fullName>
    </recommendedName>
</protein>
<evidence type="ECO:0000313" key="2">
    <source>
        <dbReference type="Proteomes" id="UP000054874"/>
    </source>
</evidence>
<name>A0A0V8QAV3_9FIRM</name>
<dbReference type="EMBL" id="LNAM01000203">
    <property type="protein sequence ID" value="KSV57733.1"/>
    <property type="molecule type" value="Genomic_DNA"/>
</dbReference>
<accession>A0A0V8QAV3</accession>
<evidence type="ECO:0000313" key="1">
    <source>
        <dbReference type="EMBL" id="KSV57733.1"/>
    </source>
</evidence>
<dbReference type="STRING" id="290052.ASU35_15435"/>
<proteinExistence type="predicted"/>
<dbReference type="AlphaFoldDB" id="A0A0V8QAV3"/>